<dbReference type="EMBL" id="JACGWM010000002">
    <property type="protein sequence ID" value="KAL0389242.1"/>
    <property type="molecule type" value="Genomic_DNA"/>
</dbReference>
<accession>A0AAW2SB09</accession>
<dbReference type="AlphaFoldDB" id="A0AAW2SB09"/>
<evidence type="ECO:0008006" key="2">
    <source>
        <dbReference type="Google" id="ProtNLM"/>
    </source>
</evidence>
<sequence>MLRRAFTISVLSNSAVVLGWCRTGRRKRRRKGGAIRLGNRRRGFWMGPRPVVHWGFVTCPLRALKRIMVRMRLVEAYCWSLPLLRPQLFPLC</sequence>
<gene>
    <name evidence="1" type="ORF">Scaly_0281300</name>
</gene>
<protein>
    <recommendedName>
        <fullName evidence="2">Secreted protein</fullName>
    </recommendedName>
</protein>
<reference evidence="1" key="2">
    <citation type="journal article" date="2024" name="Plant">
        <title>Genomic evolution and insights into agronomic trait innovations of Sesamum species.</title>
        <authorList>
            <person name="Miao H."/>
            <person name="Wang L."/>
            <person name="Qu L."/>
            <person name="Liu H."/>
            <person name="Sun Y."/>
            <person name="Le M."/>
            <person name="Wang Q."/>
            <person name="Wei S."/>
            <person name="Zheng Y."/>
            <person name="Lin W."/>
            <person name="Duan Y."/>
            <person name="Cao H."/>
            <person name="Xiong S."/>
            <person name="Wang X."/>
            <person name="Wei L."/>
            <person name="Li C."/>
            <person name="Ma Q."/>
            <person name="Ju M."/>
            <person name="Zhao R."/>
            <person name="Li G."/>
            <person name="Mu C."/>
            <person name="Tian Q."/>
            <person name="Mei H."/>
            <person name="Zhang T."/>
            <person name="Gao T."/>
            <person name="Zhang H."/>
        </authorList>
    </citation>
    <scope>NUCLEOTIDE SEQUENCE</scope>
    <source>
        <strain evidence="1">KEN8</strain>
    </source>
</reference>
<evidence type="ECO:0000313" key="1">
    <source>
        <dbReference type="EMBL" id="KAL0389242.1"/>
    </source>
</evidence>
<organism evidence="1">
    <name type="scientific">Sesamum calycinum</name>
    <dbReference type="NCBI Taxonomy" id="2727403"/>
    <lineage>
        <taxon>Eukaryota</taxon>
        <taxon>Viridiplantae</taxon>
        <taxon>Streptophyta</taxon>
        <taxon>Embryophyta</taxon>
        <taxon>Tracheophyta</taxon>
        <taxon>Spermatophyta</taxon>
        <taxon>Magnoliopsida</taxon>
        <taxon>eudicotyledons</taxon>
        <taxon>Gunneridae</taxon>
        <taxon>Pentapetalae</taxon>
        <taxon>asterids</taxon>
        <taxon>lamiids</taxon>
        <taxon>Lamiales</taxon>
        <taxon>Pedaliaceae</taxon>
        <taxon>Sesamum</taxon>
    </lineage>
</organism>
<comment type="caution">
    <text evidence="1">The sequence shown here is derived from an EMBL/GenBank/DDBJ whole genome shotgun (WGS) entry which is preliminary data.</text>
</comment>
<proteinExistence type="predicted"/>
<name>A0AAW2SB09_9LAMI</name>
<reference evidence="1" key="1">
    <citation type="submission" date="2020-06" db="EMBL/GenBank/DDBJ databases">
        <authorList>
            <person name="Li T."/>
            <person name="Hu X."/>
            <person name="Zhang T."/>
            <person name="Song X."/>
            <person name="Zhang H."/>
            <person name="Dai N."/>
            <person name="Sheng W."/>
            <person name="Hou X."/>
            <person name="Wei L."/>
        </authorList>
    </citation>
    <scope>NUCLEOTIDE SEQUENCE</scope>
    <source>
        <strain evidence="1">KEN8</strain>
        <tissue evidence="1">Leaf</tissue>
    </source>
</reference>